<accession>A0A2A5RLN9</accession>
<dbReference type="PANTHER" id="PTHR33375">
    <property type="entry name" value="CHROMOSOME-PARTITIONING PROTEIN PARB-RELATED"/>
    <property type="match status" value="1"/>
</dbReference>
<sequence length="174" mass="19928">MMTLSILENLQRENLNPIEEARSLNLLTQKIGMTHDEIGKSLGKSRSYVSNTIRILALPKEILDLVEDGKLSLAHARTLLAEKDTKKQLLLAKRIINEKMSVRELEYIIYPPSSRKKVKDKNIFVSEIEEKLKKELGNQVKIKTNKNYEGSMTLHFDSIASLEDLISRLSKKTH</sequence>
<dbReference type="STRING" id="1291764.GCA_001311235_02356"/>
<evidence type="ECO:0000256" key="2">
    <source>
        <dbReference type="ARBA" id="ARBA00023125"/>
    </source>
</evidence>
<dbReference type="FunFam" id="1.10.10.2830:FF:000001">
    <property type="entry name" value="Chromosome partitioning protein ParB"/>
    <property type="match status" value="1"/>
</dbReference>
<feature type="domain" description="ParB C-terminal dimerisation" evidence="4">
    <location>
        <begin position="125"/>
        <end position="169"/>
    </location>
</feature>
<gene>
    <name evidence="5" type="ORF">RT41_GL001516</name>
</gene>
<evidence type="ECO:0000256" key="1">
    <source>
        <dbReference type="ARBA" id="ARBA00006295"/>
    </source>
</evidence>
<evidence type="ECO:0000259" key="4">
    <source>
        <dbReference type="Pfam" id="PF23552"/>
    </source>
</evidence>
<proteinExistence type="inferred from homology"/>
<dbReference type="GO" id="GO:0045881">
    <property type="term" value="P:positive regulation of sporulation resulting in formation of a cellular spore"/>
    <property type="evidence" value="ECO:0007669"/>
    <property type="project" value="TreeGrafter"/>
</dbReference>
<dbReference type="InterPro" id="IPR004437">
    <property type="entry name" value="ParB/RepB/Spo0J"/>
</dbReference>
<dbReference type="EMBL" id="JXJU01000005">
    <property type="protein sequence ID" value="PCS00205.1"/>
    <property type="molecule type" value="Genomic_DNA"/>
</dbReference>
<keyword evidence="2" id="KW-0238">DNA-binding</keyword>
<keyword evidence="6" id="KW-1185">Reference proteome</keyword>
<dbReference type="Pfam" id="PF23552">
    <property type="entry name" value="ParB_C"/>
    <property type="match status" value="1"/>
</dbReference>
<feature type="domain" description="ParB/Spo0J HTH" evidence="3">
    <location>
        <begin position="13"/>
        <end position="109"/>
    </location>
</feature>
<reference evidence="5 6" key="1">
    <citation type="submission" date="2014-12" db="EMBL/GenBank/DDBJ databases">
        <title>Draft genome sequences of 10 type strains of Lactococcus.</title>
        <authorList>
            <person name="Sun Z."/>
            <person name="Zhong Z."/>
            <person name="Liu W."/>
            <person name="Zhang W."/>
            <person name="Zhang H."/>
        </authorList>
    </citation>
    <scope>NUCLEOTIDE SEQUENCE [LARGE SCALE GENOMIC DNA]</scope>
    <source>
        <strain evidence="5 6">JCM 16395</strain>
    </source>
</reference>
<dbReference type="Proteomes" id="UP000218181">
    <property type="component" value="Unassembled WGS sequence"/>
</dbReference>
<dbReference type="InterPro" id="IPR050336">
    <property type="entry name" value="Chromosome_partition/occlusion"/>
</dbReference>
<dbReference type="Pfam" id="PF17762">
    <property type="entry name" value="HTH_ParB"/>
    <property type="match status" value="1"/>
</dbReference>
<evidence type="ECO:0000313" key="5">
    <source>
        <dbReference type="EMBL" id="PCS00205.1"/>
    </source>
</evidence>
<dbReference type="SUPFAM" id="SSF109709">
    <property type="entry name" value="KorB DNA-binding domain-like"/>
    <property type="match status" value="1"/>
</dbReference>
<dbReference type="PANTHER" id="PTHR33375:SF1">
    <property type="entry name" value="CHROMOSOME-PARTITIONING PROTEIN PARB-RELATED"/>
    <property type="match status" value="1"/>
</dbReference>
<dbReference type="InterPro" id="IPR041468">
    <property type="entry name" value="HTH_ParB/Spo0J"/>
</dbReference>
<dbReference type="GO" id="GO:0007059">
    <property type="term" value="P:chromosome segregation"/>
    <property type="evidence" value="ECO:0007669"/>
    <property type="project" value="TreeGrafter"/>
</dbReference>
<organism evidence="5 6">
    <name type="scientific">Lactococcus fujiensis JCM 16395</name>
    <dbReference type="NCBI Taxonomy" id="1291764"/>
    <lineage>
        <taxon>Bacteria</taxon>
        <taxon>Bacillati</taxon>
        <taxon>Bacillota</taxon>
        <taxon>Bacilli</taxon>
        <taxon>Lactobacillales</taxon>
        <taxon>Streptococcaceae</taxon>
        <taxon>Lactococcus</taxon>
    </lineage>
</organism>
<dbReference type="AlphaFoldDB" id="A0A2A5RLN9"/>
<protein>
    <submittedName>
        <fullName evidence="5">SpoJ</fullName>
    </submittedName>
</protein>
<evidence type="ECO:0000313" key="6">
    <source>
        <dbReference type="Proteomes" id="UP000218181"/>
    </source>
</evidence>
<dbReference type="GO" id="GO:0003677">
    <property type="term" value="F:DNA binding"/>
    <property type="evidence" value="ECO:0007669"/>
    <property type="project" value="UniProtKB-KW"/>
</dbReference>
<name>A0A2A5RLN9_9LACT</name>
<dbReference type="NCBIfam" id="TIGR00180">
    <property type="entry name" value="parB_part"/>
    <property type="match status" value="1"/>
</dbReference>
<dbReference type="Gene3D" id="1.10.10.2830">
    <property type="match status" value="1"/>
</dbReference>
<comment type="similarity">
    <text evidence="1">Belongs to the ParB family.</text>
</comment>
<dbReference type="InterPro" id="IPR057240">
    <property type="entry name" value="ParB_dimer_C"/>
</dbReference>
<comment type="caution">
    <text evidence="5">The sequence shown here is derived from an EMBL/GenBank/DDBJ whole genome shotgun (WGS) entry which is preliminary data.</text>
</comment>
<evidence type="ECO:0000259" key="3">
    <source>
        <dbReference type="Pfam" id="PF17762"/>
    </source>
</evidence>
<dbReference type="GO" id="GO:0005694">
    <property type="term" value="C:chromosome"/>
    <property type="evidence" value="ECO:0007669"/>
    <property type="project" value="TreeGrafter"/>
</dbReference>